<dbReference type="NCBIfam" id="TIGR00422">
    <property type="entry name" value="valS"/>
    <property type="match status" value="1"/>
</dbReference>
<keyword evidence="7 12" id="KW-0648">Protein biosynthesis</keyword>
<dbReference type="InterPro" id="IPR019499">
    <property type="entry name" value="Val-tRNA_synth_tRNA-bd"/>
</dbReference>
<keyword evidence="17" id="KW-1185">Reference proteome</keyword>
<comment type="subcellular location">
    <subcellularLocation>
        <location evidence="1 12">Cytoplasm</location>
    </subcellularLocation>
</comment>
<dbReference type="Pfam" id="PF10458">
    <property type="entry name" value="Val_tRNA-synt_C"/>
    <property type="match status" value="1"/>
</dbReference>
<proteinExistence type="inferred from homology"/>
<dbReference type="PROSITE" id="PS00178">
    <property type="entry name" value="AA_TRNA_LIGASE_I"/>
    <property type="match status" value="1"/>
</dbReference>
<dbReference type="InterPro" id="IPR033705">
    <property type="entry name" value="Anticodon_Ia_Val"/>
</dbReference>
<dbReference type="SUPFAM" id="SSF46589">
    <property type="entry name" value="tRNA-binding arm"/>
    <property type="match status" value="1"/>
</dbReference>
<dbReference type="SUPFAM" id="SSF50677">
    <property type="entry name" value="ValRS/IleRS/LeuRS editing domain"/>
    <property type="match status" value="1"/>
</dbReference>
<dbReference type="FunFam" id="3.40.50.620:FF:000098">
    <property type="entry name" value="Valine--tRNA ligase"/>
    <property type="match status" value="1"/>
</dbReference>
<evidence type="ECO:0000256" key="5">
    <source>
        <dbReference type="ARBA" id="ARBA00022741"/>
    </source>
</evidence>
<evidence type="ECO:0000256" key="1">
    <source>
        <dbReference type="ARBA" id="ARBA00004496"/>
    </source>
</evidence>
<dbReference type="PRINTS" id="PR00986">
    <property type="entry name" value="TRNASYNTHVAL"/>
</dbReference>
<dbReference type="FunFam" id="1.10.730.10:FF:000009">
    <property type="entry name" value="Valine--tRNA ligase, mitochondrial"/>
    <property type="match status" value="1"/>
</dbReference>
<dbReference type="InterPro" id="IPR013155">
    <property type="entry name" value="M/V/L/I-tRNA-synth_anticd-bd"/>
</dbReference>
<accession>A0A845UXK4</accession>
<feature type="domain" description="Aminoacyl-tRNA synthetase class Ia" evidence="13">
    <location>
        <begin position="14"/>
        <end position="603"/>
    </location>
</feature>
<evidence type="ECO:0000259" key="14">
    <source>
        <dbReference type="Pfam" id="PF08264"/>
    </source>
</evidence>
<dbReference type="InterPro" id="IPR009008">
    <property type="entry name" value="Val/Leu/Ile-tRNA-synth_edit"/>
</dbReference>
<name>A0A845UXK4_9GAMM</name>
<dbReference type="EC" id="6.1.1.9" evidence="12"/>
<comment type="similarity">
    <text evidence="11 12">Belongs to the class-I aminoacyl-tRNA synthetase family. ValS type 1 subfamily.</text>
</comment>
<dbReference type="InterPro" id="IPR002303">
    <property type="entry name" value="Valyl-tRNA_ligase"/>
</dbReference>
<keyword evidence="4 12" id="KW-0436">Ligase</keyword>
<dbReference type="AlphaFoldDB" id="A0A845UXK4"/>
<sequence length="931" mass="105859">MDKTYNPHELEQRWYSRWEQSGCFMPSGQGEPYCILLPPPNVTGTLHMGHAFQHTLMDALIRYQRMRGRDTLWQVGVDHAGIATEMVVTRQIEAEGGKRDDYARADFIDRVWQWKHESGSTITRQMRRLGASADWSRERFTMDPDLSEAVIETFVRLHEEGLIYRGPRLVNWDPVLQTAISDLEVVNSDEQGKIWSIRYPRSDGRGDVVVATTRPETLLGDVCVAVHPDDARYRDLVGQSLELPLTGRQIPVIADDYVDPEFGTGCVKITPGHDFNDWEVGARHGFAPINIFTPTATINDRAPARYRGLDRFEARERVIADLKTEGLLIEEKPHAMVVPRGDRSGQIVEPYLTNQWFVKMDQLGQLGLEMVESGQVEFVPGNWINTYRHWMENLQDWCISRQLWWGHRIPAWYDDDNNIYVGRSEDEVRVRHQLGDDIVLRQDADVLETWFSSALWAHSTLGWPDPERMAAEGFDRYLPTSVLITGFDIIFFWVARMIMMTGHFTGKVPFEQVYITGLIRDSHGQKMSKSKGNVLDPIDLIDGIELDQLVDKRTSSMMQPHLAKRIAKATREEYPDGIPAFGADALRFTFTALAGHGRDIKFDLARCAGYRNFLNKLWNAARFTLMNVGDATLPVPAEGELDTLSRWILSRLDRTITEVDEALSDYRFDLATRALYEFVWNEFCDWYLELSKPALQEQAAARDPATARATRHTLARVLETTLRLLHPFVPFITEEIWQRVRVPAGVEADSISQTRWPQAAAPDPQAESDAEWLKAVVSAIRSARTELNLAPGKPMPLLIEEGSPADLARLERFGDLIRSLARLAHIEPADDRHDPATCATALAGELRMLIPLAGLVDVTEELARLDKQLEREKKGLESVARKLGNERFVANAPADVVEKERVRRGEHENAIADLTERIERLRHVDASHTPS</sequence>
<dbReference type="Gene3D" id="1.10.287.380">
    <property type="entry name" value="Valyl-tRNA synthetase, C-terminal domain"/>
    <property type="match status" value="1"/>
</dbReference>
<keyword evidence="8 12" id="KW-0175">Coiled coil</keyword>
<evidence type="ECO:0000256" key="10">
    <source>
        <dbReference type="ARBA" id="ARBA00047552"/>
    </source>
</evidence>
<dbReference type="FunFam" id="3.40.50.620:FF:000032">
    <property type="entry name" value="Valine--tRNA ligase"/>
    <property type="match status" value="1"/>
</dbReference>
<dbReference type="PANTHER" id="PTHR11946:SF93">
    <property type="entry name" value="VALINE--TRNA LIGASE, CHLOROPLASTIC_MITOCHONDRIAL 2"/>
    <property type="match status" value="1"/>
</dbReference>
<keyword evidence="3 12" id="KW-0963">Cytoplasm</keyword>
<reference evidence="16 17" key="1">
    <citation type="submission" date="2020-02" db="EMBL/GenBank/DDBJ databases">
        <authorList>
            <person name="Zhang X.-Y."/>
        </authorList>
    </citation>
    <scope>NUCLEOTIDE SEQUENCE [LARGE SCALE GENOMIC DNA]</scope>
    <source>
        <strain evidence="16 17">C33</strain>
    </source>
</reference>
<dbReference type="FunFam" id="1.10.287.380:FF:000001">
    <property type="entry name" value="Valine--tRNA ligase"/>
    <property type="match status" value="1"/>
</dbReference>
<dbReference type="InterPro" id="IPR009080">
    <property type="entry name" value="tRNAsynth_Ia_anticodon-bd"/>
</dbReference>
<dbReference type="CDD" id="cd07962">
    <property type="entry name" value="Anticodon_Ia_Val"/>
    <property type="match status" value="1"/>
</dbReference>
<comment type="domain">
    <text evidence="12">ValRS has two distinct active sites: one for aminoacylation and one for editing. The misactivated threonine is translocated from the active site to the editing site.</text>
</comment>
<comment type="function">
    <text evidence="12">Catalyzes the attachment of valine to tRNA(Val). As ValRS can inadvertently accommodate and process structurally similar amino acids such as threonine, to avoid such errors, it has a 'posttransfer' editing activity that hydrolyzes mischarged Thr-tRNA(Val) in a tRNA-dependent manner.</text>
</comment>
<evidence type="ECO:0000313" key="17">
    <source>
        <dbReference type="Proteomes" id="UP000484885"/>
    </source>
</evidence>
<evidence type="ECO:0000259" key="15">
    <source>
        <dbReference type="Pfam" id="PF10458"/>
    </source>
</evidence>
<comment type="domain">
    <text evidence="12">The C-terminal coiled-coil domain is crucial for aminoacylation activity.</text>
</comment>
<comment type="subunit">
    <text evidence="2 12">Monomer.</text>
</comment>
<dbReference type="SUPFAM" id="SSF47323">
    <property type="entry name" value="Anticodon-binding domain of a subclass of class I aminoacyl-tRNA synthetases"/>
    <property type="match status" value="1"/>
</dbReference>
<dbReference type="InterPro" id="IPR037118">
    <property type="entry name" value="Val-tRNA_synth_C_sf"/>
</dbReference>
<dbReference type="RefSeq" id="WP_164210364.1">
    <property type="nucleotide sequence ID" value="NZ_JAAGSC010000034.1"/>
</dbReference>
<evidence type="ECO:0000256" key="8">
    <source>
        <dbReference type="ARBA" id="ARBA00023054"/>
    </source>
</evidence>
<dbReference type="CDD" id="cd00817">
    <property type="entry name" value="ValRS_core"/>
    <property type="match status" value="1"/>
</dbReference>
<feature type="domain" description="Valyl-tRNA synthetase tRNA-binding arm" evidence="15">
    <location>
        <begin position="857"/>
        <end position="921"/>
    </location>
</feature>
<dbReference type="GO" id="GO:0002161">
    <property type="term" value="F:aminoacyl-tRNA deacylase activity"/>
    <property type="evidence" value="ECO:0007669"/>
    <property type="project" value="InterPro"/>
</dbReference>
<gene>
    <name evidence="12" type="primary">valS</name>
    <name evidence="16" type="ORF">G3I74_04330</name>
</gene>
<keyword evidence="5 12" id="KW-0547">Nucleotide-binding</keyword>
<evidence type="ECO:0000256" key="2">
    <source>
        <dbReference type="ARBA" id="ARBA00011245"/>
    </source>
</evidence>
<dbReference type="GO" id="GO:0004832">
    <property type="term" value="F:valine-tRNA ligase activity"/>
    <property type="evidence" value="ECO:0007669"/>
    <property type="project" value="UniProtKB-UniRule"/>
</dbReference>
<keyword evidence="6 12" id="KW-0067">ATP-binding</keyword>
<dbReference type="Gene3D" id="3.90.740.10">
    <property type="entry name" value="Valyl/Leucyl/Isoleucyl-tRNA synthetase, editing domain"/>
    <property type="match status" value="1"/>
</dbReference>
<evidence type="ECO:0000256" key="4">
    <source>
        <dbReference type="ARBA" id="ARBA00022598"/>
    </source>
</evidence>
<dbReference type="GO" id="GO:0005829">
    <property type="term" value="C:cytosol"/>
    <property type="evidence" value="ECO:0007669"/>
    <property type="project" value="TreeGrafter"/>
</dbReference>
<dbReference type="EMBL" id="JAAGSC010000034">
    <property type="protein sequence ID" value="NDY94952.1"/>
    <property type="molecule type" value="Genomic_DNA"/>
</dbReference>
<dbReference type="HAMAP" id="MF_02004">
    <property type="entry name" value="Val_tRNA_synth_type1"/>
    <property type="match status" value="1"/>
</dbReference>
<keyword evidence="9 12" id="KW-0030">Aminoacyl-tRNA synthetase</keyword>
<dbReference type="Pfam" id="PF00133">
    <property type="entry name" value="tRNA-synt_1"/>
    <property type="match status" value="1"/>
</dbReference>
<evidence type="ECO:0000259" key="13">
    <source>
        <dbReference type="Pfam" id="PF00133"/>
    </source>
</evidence>
<evidence type="ECO:0000256" key="11">
    <source>
        <dbReference type="ARBA" id="ARBA00060830"/>
    </source>
</evidence>
<feature type="domain" description="Methionyl/Valyl/Leucyl/Isoleucyl-tRNA synthetase anticodon-binding" evidence="14">
    <location>
        <begin position="646"/>
        <end position="795"/>
    </location>
</feature>
<comment type="catalytic activity">
    <reaction evidence="10 12">
        <text>tRNA(Val) + L-valine + ATP = L-valyl-tRNA(Val) + AMP + diphosphate</text>
        <dbReference type="Rhea" id="RHEA:10704"/>
        <dbReference type="Rhea" id="RHEA-COMP:9672"/>
        <dbReference type="Rhea" id="RHEA-COMP:9708"/>
        <dbReference type="ChEBI" id="CHEBI:30616"/>
        <dbReference type="ChEBI" id="CHEBI:33019"/>
        <dbReference type="ChEBI" id="CHEBI:57762"/>
        <dbReference type="ChEBI" id="CHEBI:78442"/>
        <dbReference type="ChEBI" id="CHEBI:78537"/>
        <dbReference type="ChEBI" id="CHEBI:456215"/>
        <dbReference type="EC" id="6.1.1.9"/>
    </reaction>
</comment>
<feature type="short sequence motif" description="'KMSKS' region" evidence="12">
    <location>
        <begin position="526"/>
        <end position="530"/>
    </location>
</feature>
<dbReference type="Pfam" id="PF08264">
    <property type="entry name" value="Anticodon_1"/>
    <property type="match status" value="1"/>
</dbReference>
<dbReference type="InterPro" id="IPR002300">
    <property type="entry name" value="aa-tRNA-synth_Ia"/>
</dbReference>
<evidence type="ECO:0000256" key="7">
    <source>
        <dbReference type="ARBA" id="ARBA00022917"/>
    </source>
</evidence>
<dbReference type="InterPro" id="IPR010978">
    <property type="entry name" value="tRNA-bd_arm"/>
</dbReference>
<protein>
    <recommendedName>
        <fullName evidence="12">Valine--tRNA ligase</fullName>
        <ecNumber evidence="12">6.1.1.9</ecNumber>
    </recommendedName>
    <alternativeName>
        <fullName evidence="12">Valyl-tRNA synthetase</fullName>
        <shortName evidence="12">ValRS</shortName>
    </alternativeName>
</protein>
<dbReference type="Gene3D" id="1.10.730.10">
    <property type="entry name" value="Isoleucyl-tRNA Synthetase, Domain 1"/>
    <property type="match status" value="1"/>
</dbReference>
<dbReference type="NCBIfam" id="NF004349">
    <property type="entry name" value="PRK05729.1"/>
    <property type="match status" value="1"/>
</dbReference>
<feature type="binding site" evidence="12">
    <location>
        <position position="529"/>
    </location>
    <ligand>
        <name>ATP</name>
        <dbReference type="ChEBI" id="CHEBI:30616"/>
    </ligand>
</feature>
<dbReference type="Gene3D" id="3.40.50.620">
    <property type="entry name" value="HUPs"/>
    <property type="match status" value="2"/>
</dbReference>
<dbReference type="PANTHER" id="PTHR11946">
    <property type="entry name" value="VALYL-TRNA SYNTHETASES"/>
    <property type="match status" value="1"/>
</dbReference>
<comment type="caution">
    <text evidence="16">The sequence shown here is derived from an EMBL/GenBank/DDBJ whole genome shotgun (WGS) entry which is preliminary data.</text>
</comment>
<evidence type="ECO:0000256" key="12">
    <source>
        <dbReference type="HAMAP-Rule" id="MF_02004"/>
    </source>
</evidence>
<evidence type="ECO:0000256" key="6">
    <source>
        <dbReference type="ARBA" id="ARBA00022840"/>
    </source>
</evidence>
<dbReference type="InterPro" id="IPR014729">
    <property type="entry name" value="Rossmann-like_a/b/a_fold"/>
</dbReference>
<dbReference type="GO" id="GO:0006438">
    <property type="term" value="P:valyl-tRNA aminoacylation"/>
    <property type="evidence" value="ECO:0007669"/>
    <property type="project" value="UniProtKB-UniRule"/>
</dbReference>
<evidence type="ECO:0000256" key="9">
    <source>
        <dbReference type="ARBA" id="ARBA00023146"/>
    </source>
</evidence>
<feature type="short sequence motif" description="'HIGH' region" evidence="12">
    <location>
        <begin position="40"/>
        <end position="50"/>
    </location>
</feature>
<dbReference type="SUPFAM" id="SSF52374">
    <property type="entry name" value="Nucleotidylyl transferase"/>
    <property type="match status" value="1"/>
</dbReference>
<dbReference type="InterPro" id="IPR001412">
    <property type="entry name" value="aa-tRNA-synth_I_CS"/>
</dbReference>
<evidence type="ECO:0000313" key="16">
    <source>
        <dbReference type="EMBL" id="NDY94952.1"/>
    </source>
</evidence>
<dbReference type="GO" id="GO:0005524">
    <property type="term" value="F:ATP binding"/>
    <property type="evidence" value="ECO:0007669"/>
    <property type="project" value="UniProtKB-UniRule"/>
</dbReference>
<organism evidence="16 17">
    <name type="scientific">Wenzhouxiangella limi</name>
    <dbReference type="NCBI Taxonomy" id="2707351"/>
    <lineage>
        <taxon>Bacteria</taxon>
        <taxon>Pseudomonadati</taxon>
        <taxon>Pseudomonadota</taxon>
        <taxon>Gammaproteobacteria</taxon>
        <taxon>Chromatiales</taxon>
        <taxon>Wenzhouxiangellaceae</taxon>
        <taxon>Wenzhouxiangella</taxon>
    </lineage>
</organism>
<feature type="coiled-coil region" evidence="12">
    <location>
        <begin position="855"/>
        <end position="924"/>
    </location>
</feature>
<dbReference type="Proteomes" id="UP000484885">
    <property type="component" value="Unassembled WGS sequence"/>
</dbReference>
<evidence type="ECO:0000256" key="3">
    <source>
        <dbReference type="ARBA" id="ARBA00022490"/>
    </source>
</evidence>